<dbReference type="Pfam" id="PF11181">
    <property type="entry name" value="YflT"/>
    <property type="match status" value="1"/>
</dbReference>
<sequence>MLGSFWHRACHYGAMTNAGPLGGRRGIQLPTVPKGDVIASYESYLEAQQTVDVLARADFPVSGVSIVGNDLKSVEHITGRLSWGRVALSGAASGAWFGIFLAIVLAIFNPGRADLSLEFAAVLLGAGFGMLFSLVSYALTRRRRDYTSQTAVLATSYAVVVDPENANRARNLLANAGRGTGTVL</sequence>
<evidence type="ECO:0000313" key="3">
    <source>
        <dbReference type="EMBL" id="GAA4179533.1"/>
    </source>
</evidence>
<name>A0ABP8A7V8_9MICO</name>
<proteinExistence type="predicted"/>
<keyword evidence="1" id="KW-1133">Transmembrane helix</keyword>
<comment type="caution">
    <text evidence="3">The sequence shown here is derived from an EMBL/GenBank/DDBJ whole genome shotgun (WGS) entry which is preliminary data.</text>
</comment>
<keyword evidence="4" id="KW-1185">Reference proteome</keyword>
<gene>
    <name evidence="3" type="ORF">GCM10022287_31990</name>
</gene>
<dbReference type="EMBL" id="BAABBW010000005">
    <property type="protein sequence ID" value="GAA4179533.1"/>
    <property type="molecule type" value="Genomic_DNA"/>
</dbReference>
<evidence type="ECO:0000256" key="1">
    <source>
        <dbReference type="SAM" id="Phobius"/>
    </source>
</evidence>
<evidence type="ECO:0000313" key="4">
    <source>
        <dbReference type="Proteomes" id="UP001501079"/>
    </source>
</evidence>
<organism evidence="3 4">
    <name type="scientific">Gryllotalpicola koreensis</name>
    <dbReference type="NCBI Taxonomy" id="993086"/>
    <lineage>
        <taxon>Bacteria</taxon>
        <taxon>Bacillati</taxon>
        <taxon>Actinomycetota</taxon>
        <taxon>Actinomycetes</taxon>
        <taxon>Micrococcales</taxon>
        <taxon>Microbacteriaceae</taxon>
        <taxon>Gryllotalpicola</taxon>
    </lineage>
</organism>
<protein>
    <submittedName>
        <fullName evidence="3">Membrane protein</fullName>
    </submittedName>
</protein>
<keyword evidence="1" id="KW-0812">Transmembrane</keyword>
<dbReference type="InterPro" id="IPR025889">
    <property type="entry name" value="GSP17M-like_dom"/>
</dbReference>
<evidence type="ECO:0000259" key="2">
    <source>
        <dbReference type="Pfam" id="PF11181"/>
    </source>
</evidence>
<feature type="transmembrane region" description="Helical" evidence="1">
    <location>
        <begin position="86"/>
        <end position="108"/>
    </location>
</feature>
<dbReference type="Proteomes" id="UP001501079">
    <property type="component" value="Unassembled WGS sequence"/>
</dbReference>
<feature type="transmembrane region" description="Helical" evidence="1">
    <location>
        <begin position="120"/>
        <end position="139"/>
    </location>
</feature>
<reference evidence="4" key="1">
    <citation type="journal article" date="2019" name="Int. J. Syst. Evol. Microbiol.">
        <title>The Global Catalogue of Microorganisms (GCM) 10K type strain sequencing project: providing services to taxonomists for standard genome sequencing and annotation.</title>
        <authorList>
            <consortium name="The Broad Institute Genomics Platform"/>
            <consortium name="The Broad Institute Genome Sequencing Center for Infectious Disease"/>
            <person name="Wu L."/>
            <person name="Ma J."/>
        </authorList>
    </citation>
    <scope>NUCLEOTIDE SEQUENCE [LARGE SCALE GENOMIC DNA]</scope>
    <source>
        <strain evidence="4">JCM 17591</strain>
    </source>
</reference>
<feature type="domain" description="General stress protein 17M-like" evidence="2">
    <location>
        <begin position="37"/>
        <end position="115"/>
    </location>
</feature>
<keyword evidence="1" id="KW-0472">Membrane</keyword>
<accession>A0ABP8A7V8</accession>